<feature type="compositionally biased region" description="Polar residues" evidence="9">
    <location>
        <begin position="612"/>
        <end position="621"/>
    </location>
</feature>
<feature type="compositionally biased region" description="Basic and acidic residues" evidence="9">
    <location>
        <begin position="444"/>
        <end position="471"/>
    </location>
</feature>
<evidence type="ECO:0000256" key="5">
    <source>
        <dbReference type="ARBA" id="ARBA00023204"/>
    </source>
</evidence>
<feature type="compositionally biased region" description="Basic and acidic residues" evidence="9">
    <location>
        <begin position="552"/>
        <end position="563"/>
    </location>
</feature>
<dbReference type="GO" id="GO:0030870">
    <property type="term" value="C:Mre11 complex"/>
    <property type="evidence" value="ECO:0007669"/>
    <property type="project" value="InterPro"/>
</dbReference>
<evidence type="ECO:0000313" key="11">
    <source>
        <dbReference type="EMBL" id="ORC89958.1"/>
    </source>
</evidence>
<gene>
    <name evidence="11" type="ORF">TM35_000102260</name>
</gene>
<feature type="region of interest" description="Disordered" evidence="9">
    <location>
        <begin position="608"/>
        <end position="793"/>
    </location>
</feature>
<feature type="region of interest" description="Disordered" evidence="9">
    <location>
        <begin position="444"/>
        <end position="563"/>
    </location>
</feature>
<proteinExistence type="inferred from homology"/>
<keyword evidence="12" id="KW-1185">Reference proteome</keyword>
<dbReference type="SMART" id="SM00240">
    <property type="entry name" value="FHA"/>
    <property type="match status" value="1"/>
</dbReference>
<dbReference type="EMBL" id="NBCO01000010">
    <property type="protein sequence ID" value="ORC89958.1"/>
    <property type="molecule type" value="Genomic_DNA"/>
</dbReference>
<comment type="similarity">
    <text evidence="8">Belongs to the Nibrin family.</text>
</comment>
<dbReference type="STRING" id="67003.A0A1X0NZH6"/>
<dbReference type="GO" id="GO:0003684">
    <property type="term" value="F:damaged DNA binding"/>
    <property type="evidence" value="ECO:0007669"/>
    <property type="project" value="TreeGrafter"/>
</dbReference>
<keyword evidence="5" id="KW-0234">DNA repair</keyword>
<evidence type="ECO:0000256" key="4">
    <source>
        <dbReference type="ARBA" id="ARBA00022763"/>
    </source>
</evidence>
<dbReference type="Gene3D" id="2.60.200.20">
    <property type="match status" value="1"/>
</dbReference>
<dbReference type="PANTHER" id="PTHR12162:SF0">
    <property type="entry name" value="NIBRIN"/>
    <property type="match status" value="1"/>
</dbReference>
<dbReference type="AlphaFoldDB" id="A0A1X0NZH6"/>
<dbReference type="VEuPathDB" id="TriTrypDB:TM35_000102260"/>
<feature type="compositionally biased region" description="Basic and acidic residues" evidence="9">
    <location>
        <begin position="484"/>
        <end position="510"/>
    </location>
</feature>
<evidence type="ECO:0000259" key="10">
    <source>
        <dbReference type="PROSITE" id="PS50006"/>
    </source>
</evidence>
<comment type="subcellular location">
    <subcellularLocation>
        <location evidence="2">Chromosome</location>
    </subcellularLocation>
    <subcellularLocation>
        <location evidence="1">Nucleus</location>
    </subcellularLocation>
</comment>
<dbReference type="Proteomes" id="UP000192257">
    <property type="component" value="Unassembled WGS sequence"/>
</dbReference>
<evidence type="ECO:0000313" key="12">
    <source>
        <dbReference type="Proteomes" id="UP000192257"/>
    </source>
</evidence>
<dbReference type="OrthoDB" id="552194at2759"/>
<dbReference type="FunFam" id="2.60.200.20:FF:000017">
    <property type="entry name" value="Nibrin"/>
    <property type="match status" value="1"/>
</dbReference>
<comment type="caution">
    <text evidence="11">The sequence shown here is derived from an EMBL/GenBank/DDBJ whole genome shotgun (WGS) entry which is preliminary data.</text>
</comment>
<dbReference type="InterPro" id="IPR008984">
    <property type="entry name" value="SMAD_FHA_dom_sf"/>
</dbReference>
<dbReference type="SUPFAM" id="SSF49879">
    <property type="entry name" value="SMAD/FHA domain"/>
    <property type="match status" value="1"/>
</dbReference>
<protein>
    <submittedName>
        <fullName evidence="11">Putative recombination initiation protein NBS1</fullName>
    </submittedName>
</protein>
<keyword evidence="4" id="KW-0227">DNA damage</keyword>
<evidence type="ECO:0000256" key="7">
    <source>
        <dbReference type="ARBA" id="ARBA00023306"/>
    </source>
</evidence>
<feature type="compositionally biased region" description="Polar residues" evidence="9">
    <location>
        <begin position="806"/>
        <end position="821"/>
    </location>
</feature>
<dbReference type="RefSeq" id="XP_028884024.1">
    <property type="nucleotide sequence ID" value="XM_029024717.1"/>
</dbReference>
<evidence type="ECO:0000256" key="1">
    <source>
        <dbReference type="ARBA" id="ARBA00004123"/>
    </source>
</evidence>
<dbReference type="PROSITE" id="PS50006">
    <property type="entry name" value="FHA_DOMAIN"/>
    <property type="match status" value="1"/>
</dbReference>
<dbReference type="PANTHER" id="PTHR12162">
    <property type="entry name" value="NIBRIN-RELATED"/>
    <property type="match status" value="1"/>
</dbReference>
<dbReference type="Pfam" id="PF00498">
    <property type="entry name" value="FHA"/>
    <property type="match status" value="1"/>
</dbReference>
<dbReference type="GO" id="GO:0007095">
    <property type="term" value="P:mitotic G2 DNA damage checkpoint signaling"/>
    <property type="evidence" value="ECO:0007669"/>
    <property type="project" value="InterPro"/>
</dbReference>
<dbReference type="InterPro" id="IPR000253">
    <property type="entry name" value="FHA_dom"/>
</dbReference>
<evidence type="ECO:0000256" key="6">
    <source>
        <dbReference type="ARBA" id="ARBA00023242"/>
    </source>
</evidence>
<feature type="region of interest" description="Disordered" evidence="9">
    <location>
        <begin position="51"/>
        <end position="73"/>
    </location>
</feature>
<dbReference type="GeneID" id="39984497"/>
<dbReference type="GO" id="GO:0000724">
    <property type="term" value="P:double-strand break repair via homologous recombination"/>
    <property type="evidence" value="ECO:0007669"/>
    <property type="project" value="TreeGrafter"/>
</dbReference>
<organism evidence="11 12">
    <name type="scientific">Trypanosoma theileri</name>
    <dbReference type="NCBI Taxonomy" id="67003"/>
    <lineage>
        <taxon>Eukaryota</taxon>
        <taxon>Discoba</taxon>
        <taxon>Euglenozoa</taxon>
        <taxon>Kinetoplastea</taxon>
        <taxon>Metakinetoplastina</taxon>
        <taxon>Trypanosomatida</taxon>
        <taxon>Trypanosomatidae</taxon>
        <taxon>Trypanosoma</taxon>
    </lineage>
</organism>
<reference evidence="11 12" key="1">
    <citation type="submission" date="2017-03" db="EMBL/GenBank/DDBJ databases">
        <title>An alternative strategy for trypanosome survival in the mammalian bloodstream revealed through genome and transcriptome analysis of the ubiquitous bovine parasite Trypanosoma (Megatrypanum) theileri.</title>
        <authorList>
            <person name="Kelly S."/>
            <person name="Ivens A."/>
            <person name="Mott A."/>
            <person name="O'Neill E."/>
            <person name="Emms D."/>
            <person name="Macleod O."/>
            <person name="Voorheis P."/>
            <person name="Matthews J."/>
            <person name="Matthews K."/>
            <person name="Carrington M."/>
        </authorList>
    </citation>
    <scope>NUCLEOTIDE SEQUENCE [LARGE SCALE GENOMIC DNA]</scope>
    <source>
        <strain evidence="11">Edinburgh</strain>
    </source>
</reference>
<dbReference type="InterPro" id="IPR040227">
    <property type="entry name" value="Nibrin-rel"/>
</dbReference>
<keyword evidence="6" id="KW-0539">Nucleus</keyword>
<evidence type="ECO:0000256" key="8">
    <source>
        <dbReference type="ARBA" id="ARBA00044757"/>
    </source>
</evidence>
<feature type="region of interest" description="Disordered" evidence="9">
    <location>
        <begin position="806"/>
        <end position="841"/>
    </location>
</feature>
<dbReference type="CDD" id="cd22667">
    <property type="entry name" value="FHA_NBN"/>
    <property type="match status" value="1"/>
</dbReference>
<feature type="domain" description="FHA" evidence="10">
    <location>
        <begin position="24"/>
        <end position="99"/>
    </location>
</feature>
<name>A0A1X0NZH6_9TRYP</name>
<accession>A0A1X0NZH6</accession>
<feature type="compositionally biased region" description="Polar residues" evidence="9">
    <location>
        <begin position="744"/>
        <end position="757"/>
    </location>
</feature>
<evidence type="ECO:0000256" key="2">
    <source>
        <dbReference type="ARBA" id="ARBA00004286"/>
    </source>
</evidence>
<feature type="compositionally biased region" description="Polar residues" evidence="9">
    <location>
        <begin position="681"/>
        <end position="709"/>
    </location>
</feature>
<sequence length="1000" mass="111312">MRTLEVNAGGGVLQRHYLLAGETYTIGRKECRILLPNGDPSISRHHADLTVKPQQHHNHNNSSYTSNGDDSDENDVATAVDFVLRDCSKHGTFVNREPLGRDTVCFLYPDDIVKFGKRVSARVSGTGMVLLLAESPFLSSNDRQILRDAAWRLGAFVVRGPVPSPATLRGQAQDVIALLYITHDGYEMTPEILLAMAQQYFITTAAYVQSLVEALREKCACSPAEFPTPTVPLPANIHFHKDEYTPPVTIFYEPGEFLSRGSTGEASSLLLRQYTFLLLDTRVHAKYEALLQICGATVVLISPDNATKFHAHLQDIFTIALTSDEMFESLEAALALGKEQQTIDNSHTNNGNNQNGGKKKEKYRTITKNNENVEAAYITLYKAGICVIPELNVQRAIFTGNASEINATPTARCLICREKTPNTLATEKDTEKNDSKALNHTVQRAKEDVNINVRKKEIDSSKPLREIEKNTDSQALNGTAAPLENEKSNRVKETRYEEHVNHHRENEKNGKNGTLGKEPRASVGSSIQPTVRHTRSSTERKSAESMNASSSQEREGSTRTDTCRSLERRPVVVHAPSQVTAQGTPIPTTTTGSPIRRRVVAHKISMPYAPQKAQSPHMNNSEENEPKDAEYEVPPSSQVLTSAATSRTASRLPSVEPVATTHPEVLHRQQKRRQHRKAFESENTTTMNTGRNANSVSLRTLRRGSTASVQYGEATHRSRSNSAQKPRAASVMESHHTRQHKPSIHSSHAHPTQSAPRDSQRQHRHTGSAIGSSSARYRRNSTGRSPSPVMSYNRMAGKPLVYETGESTTAVPSSHRQQLVSARSKMERNSSVRGTNGMVNGNSDSAEAVEYIQMDKVLGRQAADFLRKFLDIFAVDAEKSCRLLMKQGYLDAMSKKFLEGGMQRVQEFLTIVEKAQFDIPPMYSTETTRQYVHEARKKSLTTLDRIRCTYEAVKAELPAFLIQQQEQQKVRSGSAVERQSSLRRMSSVNSNWRSSFLHTH</sequence>
<evidence type="ECO:0000256" key="9">
    <source>
        <dbReference type="SAM" id="MobiDB-lite"/>
    </source>
</evidence>
<feature type="region of interest" description="Disordered" evidence="9">
    <location>
        <begin position="341"/>
        <end position="363"/>
    </location>
</feature>
<keyword evidence="3" id="KW-0158">Chromosome</keyword>
<evidence type="ECO:0000256" key="3">
    <source>
        <dbReference type="ARBA" id="ARBA00022454"/>
    </source>
</evidence>
<feature type="compositionally biased region" description="Polar residues" evidence="9">
    <location>
        <begin position="831"/>
        <end position="841"/>
    </location>
</feature>
<feature type="compositionally biased region" description="Polar residues" evidence="9">
    <location>
        <begin position="635"/>
        <end position="651"/>
    </location>
</feature>
<dbReference type="GO" id="GO:0005694">
    <property type="term" value="C:chromosome"/>
    <property type="evidence" value="ECO:0007669"/>
    <property type="project" value="UniProtKB-SubCell"/>
</dbReference>
<keyword evidence="7" id="KW-0131">Cell cycle</keyword>